<dbReference type="CDD" id="cd01823">
    <property type="entry name" value="SEST_like"/>
    <property type="match status" value="1"/>
</dbReference>
<evidence type="ECO:0000256" key="3">
    <source>
        <dbReference type="SAM" id="SignalP"/>
    </source>
</evidence>
<comment type="caution">
    <text evidence="5">The sequence shown here is derived from an EMBL/GenBank/DDBJ whole genome shotgun (WGS) entry which is preliminary data.</text>
</comment>
<dbReference type="Proteomes" id="UP000319865">
    <property type="component" value="Unassembled WGS sequence"/>
</dbReference>
<keyword evidence="2" id="KW-1015">Disulfide bond</keyword>
<keyword evidence="6" id="KW-1185">Reference proteome</keyword>
<feature type="chain" id="PRO_5021979175" evidence="3">
    <location>
        <begin position="26"/>
        <end position="613"/>
    </location>
</feature>
<dbReference type="Pfam" id="PF13472">
    <property type="entry name" value="Lipase_GDSL_2"/>
    <property type="match status" value="1"/>
</dbReference>
<protein>
    <submittedName>
        <fullName evidence="5">GDSL-like lipase/acylhydrolase family protein</fullName>
    </submittedName>
</protein>
<dbReference type="EMBL" id="VFQE01000001">
    <property type="protein sequence ID" value="TQN41678.1"/>
    <property type="molecule type" value="Genomic_DNA"/>
</dbReference>
<evidence type="ECO:0000259" key="4">
    <source>
        <dbReference type="Pfam" id="PF13472"/>
    </source>
</evidence>
<proteinExistence type="predicted"/>
<dbReference type="Gene3D" id="3.40.50.1110">
    <property type="entry name" value="SGNH hydrolase"/>
    <property type="match status" value="1"/>
</dbReference>
<evidence type="ECO:0000256" key="2">
    <source>
        <dbReference type="PIRSR" id="PIRSR637460-2"/>
    </source>
</evidence>
<accession>A0A543PC75</accession>
<feature type="active site" evidence="1">
    <location>
        <position position="590"/>
    </location>
</feature>
<evidence type="ECO:0000256" key="1">
    <source>
        <dbReference type="PIRSR" id="PIRSR637460-1"/>
    </source>
</evidence>
<dbReference type="GO" id="GO:0004806">
    <property type="term" value="F:triacylglycerol lipase activity"/>
    <property type="evidence" value="ECO:0007669"/>
    <property type="project" value="TreeGrafter"/>
</dbReference>
<dbReference type="InterPro" id="IPR037460">
    <property type="entry name" value="SEST-like"/>
</dbReference>
<dbReference type="PANTHER" id="PTHR37981:SF1">
    <property type="entry name" value="SGNH HYDROLASE-TYPE ESTERASE DOMAIN-CONTAINING PROTEIN"/>
    <property type="match status" value="1"/>
</dbReference>
<feature type="domain" description="SGNH hydrolase-type esterase" evidence="4">
    <location>
        <begin position="308"/>
        <end position="598"/>
    </location>
</feature>
<feature type="signal peptide" evidence="3">
    <location>
        <begin position="1"/>
        <end position="25"/>
    </location>
</feature>
<dbReference type="SUPFAM" id="SSF52266">
    <property type="entry name" value="SGNH hydrolase"/>
    <property type="match status" value="1"/>
</dbReference>
<sequence length="613" mass="65804">MKTWTARLRILAVTTVLMVTSVVTAASASADAPLALQAWSGSGTYDETPEDTQLVFEVQVTGGPLVPRSNIQIGLPFSYLNFVCRDPGTGSNLGGGGFAFDEEEAVSVVGDVTTYRLTLTPGAWWGECRLISAMLVAQSGAQQEYPSEDSLATLGSPFLVKQGSSTDGIALSSWNATVGADRSVIIDLTVSGGGGLQSRFTGEASVIGYVCVDAVTGEDVYGHGSLIGAEELVSGSTYRSGPHSQNNPDYPTLNCHMNAAYLYGKDGSSKLYYTVEDLQAAGLTLEFSIPGPDVAPRPPVDTTLTYVALGDSFAAGEGVEPFWQPPDYKCHRSQLAYPRYVEQPGVPDASIFDRLGTDDVEWGFQACSGARTWHVLPTEMGGKGNHGDPLPQLEQNRAADTDNVYDLPVDESVELVTITIGGNNVDFSSILGICYSSSDCTKARVNGRVLEAEITRRLSALGRELDKVYAQIRLQAPNARILVAGYPHLFPATAKEQNCPKLAQRPYLRGTRGPSATLGFSRKEQNFLRGQTSRLNQVIADRVNNTRWAEFVPVDAIFAGHEVCGKSGEWINAPQVTARWPSPVNDQSFHPNEHGHELGYAAAINAVLHGVTF</sequence>
<dbReference type="AlphaFoldDB" id="A0A543PC75"/>
<keyword evidence="5" id="KW-0378">Hydrolase</keyword>
<keyword evidence="3" id="KW-0732">Signal</keyword>
<feature type="disulfide bond" evidence="2">
    <location>
        <begin position="330"/>
        <end position="367"/>
    </location>
</feature>
<feature type="active site" description="Nucleophile" evidence="1">
    <location>
        <position position="312"/>
    </location>
</feature>
<organism evidence="5 6">
    <name type="scientific">Blastococcus colisei</name>
    <dbReference type="NCBI Taxonomy" id="1564162"/>
    <lineage>
        <taxon>Bacteria</taxon>
        <taxon>Bacillati</taxon>
        <taxon>Actinomycetota</taxon>
        <taxon>Actinomycetes</taxon>
        <taxon>Geodermatophilales</taxon>
        <taxon>Geodermatophilaceae</taxon>
        <taxon>Blastococcus</taxon>
    </lineage>
</organism>
<dbReference type="GO" id="GO:0019433">
    <property type="term" value="P:triglyceride catabolic process"/>
    <property type="evidence" value="ECO:0007669"/>
    <property type="project" value="TreeGrafter"/>
</dbReference>
<gene>
    <name evidence="5" type="ORF">FHU33_1055</name>
</gene>
<name>A0A543PC75_9ACTN</name>
<dbReference type="InterPro" id="IPR013830">
    <property type="entry name" value="SGNH_hydro"/>
</dbReference>
<evidence type="ECO:0000313" key="5">
    <source>
        <dbReference type="EMBL" id="TQN41678.1"/>
    </source>
</evidence>
<dbReference type="PANTHER" id="PTHR37981">
    <property type="entry name" value="LIPASE 2"/>
    <property type="match status" value="1"/>
</dbReference>
<reference evidence="5 6" key="1">
    <citation type="submission" date="2019-06" db="EMBL/GenBank/DDBJ databases">
        <title>Sequencing the genomes of 1000 actinobacteria strains.</title>
        <authorList>
            <person name="Klenk H.-P."/>
        </authorList>
    </citation>
    <scope>NUCLEOTIDE SEQUENCE [LARGE SCALE GENOMIC DNA]</scope>
    <source>
        <strain evidence="5 6">DSM 46837</strain>
    </source>
</reference>
<dbReference type="InterPro" id="IPR036514">
    <property type="entry name" value="SGNH_hydro_sf"/>
</dbReference>
<evidence type="ECO:0000313" key="6">
    <source>
        <dbReference type="Proteomes" id="UP000319865"/>
    </source>
</evidence>